<name>A0A409WZ19_PSICY</name>
<dbReference type="Proteomes" id="UP000283269">
    <property type="component" value="Unassembled WGS sequence"/>
</dbReference>
<evidence type="ECO:0000313" key="2">
    <source>
        <dbReference type="EMBL" id="PPQ83736.1"/>
    </source>
</evidence>
<evidence type="ECO:0000313" key="3">
    <source>
        <dbReference type="Proteomes" id="UP000283269"/>
    </source>
</evidence>
<dbReference type="InParanoid" id="A0A409WZ19"/>
<proteinExistence type="predicted"/>
<reference evidence="2 3" key="1">
    <citation type="journal article" date="2018" name="Evol. Lett.">
        <title>Horizontal gene cluster transfer increased hallucinogenic mushroom diversity.</title>
        <authorList>
            <person name="Reynolds H.T."/>
            <person name="Vijayakumar V."/>
            <person name="Gluck-Thaler E."/>
            <person name="Korotkin H.B."/>
            <person name="Matheny P.B."/>
            <person name="Slot J.C."/>
        </authorList>
    </citation>
    <scope>NUCLEOTIDE SEQUENCE [LARGE SCALE GENOMIC DNA]</scope>
    <source>
        <strain evidence="2 3">2631</strain>
    </source>
</reference>
<keyword evidence="3" id="KW-1185">Reference proteome</keyword>
<protein>
    <submittedName>
        <fullName evidence="2">Uncharacterized protein</fullName>
    </submittedName>
</protein>
<feature type="region of interest" description="Disordered" evidence="1">
    <location>
        <begin position="1"/>
        <end position="29"/>
    </location>
</feature>
<organism evidence="2 3">
    <name type="scientific">Psilocybe cyanescens</name>
    <dbReference type="NCBI Taxonomy" id="93625"/>
    <lineage>
        <taxon>Eukaryota</taxon>
        <taxon>Fungi</taxon>
        <taxon>Dikarya</taxon>
        <taxon>Basidiomycota</taxon>
        <taxon>Agaricomycotina</taxon>
        <taxon>Agaricomycetes</taxon>
        <taxon>Agaricomycetidae</taxon>
        <taxon>Agaricales</taxon>
        <taxon>Agaricineae</taxon>
        <taxon>Strophariaceae</taxon>
        <taxon>Psilocybe</taxon>
    </lineage>
</organism>
<sequence length="60" mass="6615">MLVGREGEDEVPSEDSQREEDEARVDLRGPVLRMEQGPEVFSAVSSSLQVDLVSALKRVS</sequence>
<dbReference type="EMBL" id="NHYD01002983">
    <property type="protein sequence ID" value="PPQ83736.1"/>
    <property type="molecule type" value="Genomic_DNA"/>
</dbReference>
<evidence type="ECO:0000256" key="1">
    <source>
        <dbReference type="SAM" id="MobiDB-lite"/>
    </source>
</evidence>
<dbReference type="AlphaFoldDB" id="A0A409WZ19"/>
<feature type="compositionally biased region" description="Acidic residues" evidence="1">
    <location>
        <begin position="7"/>
        <end position="23"/>
    </location>
</feature>
<gene>
    <name evidence="2" type="ORF">CVT25_006140</name>
</gene>
<comment type="caution">
    <text evidence="2">The sequence shown here is derived from an EMBL/GenBank/DDBJ whole genome shotgun (WGS) entry which is preliminary data.</text>
</comment>
<accession>A0A409WZ19</accession>